<keyword evidence="2" id="KW-0503">Monooxygenase</keyword>
<evidence type="ECO:0000313" key="2">
    <source>
        <dbReference type="EMBL" id="KXA18805.1"/>
    </source>
</evidence>
<proteinExistence type="predicted"/>
<name>A0A133NR90_FUSNU</name>
<dbReference type="Proteomes" id="UP000070401">
    <property type="component" value="Unassembled WGS sequence"/>
</dbReference>
<organism evidence="2 3">
    <name type="scientific">Fusobacterium nucleatum</name>
    <dbReference type="NCBI Taxonomy" id="851"/>
    <lineage>
        <taxon>Bacteria</taxon>
        <taxon>Fusobacteriati</taxon>
        <taxon>Fusobacteriota</taxon>
        <taxon>Fusobacteriia</taxon>
        <taxon>Fusobacteriales</taxon>
        <taxon>Fusobacteriaceae</taxon>
        <taxon>Fusobacterium</taxon>
    </lineage>
</organism>
<dbReference type="PROSITE" id="PS51725">
    <property type="entry name" value="ABM"/>
    <property type="match status" value="1"/>
</dbReference>
<evidence type="ECO:0000313" key="3">
    <source>
        <dbReference type="Proteomes" id="UP000070401"/>
    </source>
</evidence>
<comment type="caution">
    <text evidence="2">The sequence shown here is derived from an EMBL/GenBank/DDBJ whole genome shotgun (WGS) entry which is preliminary data.</text>
</comment>
<dbReference type="InterPro" id="IPR011008">
    <property type="entry name" value="Dimeric_a/b-barrel"/>
</dbReference>
<dbReference type="InterPro" id="IPR007138">
    <property type="entry name" value="ABM_dom"/>
</dbReference>
<feature type="domain" description="ABM" evidence="1">
    <location>
        <begin position="150"/>
        <end position="238"/>
    </location>
</feature>
<evidence type="ECO:0000259" key="1">
    <source>
        <dbReference type="PROSITE" id="PS51725"/>
    </source>
</evidence>
<accession>A0A133NR90</accession>
<dbReference type="PATRIC" id="fig|851.8.peg.1598"/>
<dbReference type="STRING" id="1408287.GCA_000493815_01501"/>
<dbReference type="InterPro" id="IPR050744">
    <property type="entry name" value="AI-2_Isomerase_LsrG"/>
</dbReference>
<dbReference type="GO" id="GO:0004497">
    <property type="term" value="F:monooxygenase activity"/>
    <property type="evidence" value="ECO:0007669"/>
    <property type="project" value="UniProtKB-KW"/>
</dbReference>
<sequence>MILRKIYLKSDIDYITKWRNGMFKKLLLALGILTSVSMYAVPTLNVYDFEVKKDKEASYKSVTEDYVNKTMSTEQGILGIFATTDERDKTTSYIVEIYNDYLAFSNHTKNQASKNFKTVIPQIAEGNLNSTEIDVQIAKDKKIEQNDNTFAVYTVIDVKPENNKEFTEIIKNIAETTFNEEGTLLVYLGTDRRNPSKWCLFEVYKDIDSYLNHRSAKYFKDYITQTKDMIVDKKRAELQVLKLENKGSLDYKKLY</sequence>
<dbReference type="PANTHER" id="PTHR33336:SF3">
    <property type="entry name" value="ABM DOMAIN-CONTAINING PROTEIN"/>
    <property type="match status" value="1"/>
</dbReference>
<reference evidence="3" key="1">
    <citation type="submission" date="2016-01" db="EMBL/GenBank/DDBJ databases">
        <authorList>
            <person name="Mitreva M."/>
            <person name="Pepin K.H."/>
            <person name="Mihindukulasuriya K.A."/>
            <person name="Fulton R."/>
            <person name="Fronick C."/>
            <person name="O'Laughlin M."/>
            <person name="Miner T."/>
            <person name="Herter B."/>
            <person name="Rosa B.A."/>
            <person name="Cordes M."/>
            <person name="Tomlinson C."/>
            <person name="Wollam A."/>
            <person name="Palsikar V.B."/>
            <person name="Mardis E.R."/>
            <person name="Wilson R.K."/>
        </authorList>
    </citation>
    <scope>NUCLEOTIDE SEQUENCE [LARGE SCALE GENOMIC DNA]</scope>
    <source>
        <strain evidence="3">MJR7757B</strain>
    </source>
</reference>
<dbReference type="Pfam" id="PF03992">
    <property type="entry name" value="ABM"/>
    <property type="match status" value="2"/>
</dbReference>
<dbReference type="Gene3D" id="3.30.70.100">
    <property type="match status" value="1"/>
</dbReference>
<keyword evidence="2" id="KW-0560">Oxidoreductase</keyword>
<dbReference type="PANTHER" id="PTHR33336">
    <property type="entry name" value="QUINOL MONOOXYGENASE YGIN-RELATED"/>
    <property type="match status" value="1"/>
</dbReference>
<protein>
    <submittedName>
        <fullName evidence="2">Antibiotic biosynthesis monooxygenase</fullName>
    </submittedName>
</protein>
<dbReference type="AlphaFoldDB" id="A0A133NR90"/>
<gene>
    <name evidence="2" type="ORF">HMPREF3221_01586</name>
</gene>
<dbReference type="EMBL" id="LRPY01000166">
    <property type="protein sequence ID" value="KXA18805.1"/>
    <property type="molecule type" value="Genomic_DNA"/>
</dbReference>
<keyword evidence="3" id="KW-1185">Reference proteome</keyword>
<dbReference type="SUPFAM" id="SSF54909">
    <property type="entry name" value="Dimeric alpha+beta barrel"/>
    <property type="match status" value="2"/>
</dbReference>